<dbReference type="STRING" id="286727.SAMN02982917_3062"/>
<organism evidence="1 2">
    <name type="scientific">Azospirillum oryzae</name>
    <dbReference type="NCBI Taxonomy" id="286727"/>
    <lineage>
        <taxon>Bacteria</taxon>
        <taxon>Pseudomonadati</taxon>
        <taxon>Pseudomonadota</taxon>
        <taxon>Alphaproteobacteria</taxon>
        <taxon>Rhodospirillales</taxon>
        <taxon>Azospirillaceae</taxon>
        <taxon>Azospirillum</taxon>
    </lineage>
</organism>
<dbReference type="Proteomes" id="UP000192936">
    <property type="component" value="Unassembled WGS sequence"/>
</dbReference>
<dbReference type="AlphaFoldDB" id="A0A1X7FN16"/>
<dbReference type="EMBL" id="FXAK01000006">
    <property type="protein sequence ID" value="SMF55317.1"/>
    <property type="molecule type" value="Genomic_DNA"/>
</dbReference>
<protein>
    <submittedName>
        <fullName evidence="1">Uncharacterized protein</fullName>
    </submittedName>
</protein>
<dbReference type="RefSeq" id="WP_085086819.1">
    <property type="nucleotide sequence ID" value="NZ_FXAK01000006.1"/>
</dbReference>
<dbReference type="OrthoDB" id="7308007at2"/>
<name>A0A1X7FN16_9PROT</name>
<proteinExistence type="predicted"/>
<accession>A0A1X7FN16</accession>
<evidence type="ECO:0000313" key="1">
    <source>
        <dbReference type="EMBL" id="SMF55317.1"/>
    </source>
</evidence>
<gene>
    <name evidence="1" type="ORF">SAMN02982917_3062</name>
</gene>
<reference evidence="1 2" key="1">
    <citation type="submission" date="2017-04" db="EMBL/GenBank/DDBJ databases">
        <authorList>
            <person name="Afonso C.L."/>
            <person name="Miller P.J."/>
            <person name="Scott M.A."/>
            <person name="Spackman E."/>
            <person name="Goraichik I."/>
            <person name="Dimitrov K.M."/>
            <person name="Suarez D.L."/>
            <person name="Swayne D.E."/>
        </authorList>
    </citation>
    <scope>NUCLEOTIDE SEQUENCE [LARGE SCALE GENOMIC DNA]</scope>
    <source>
        <strain evidence="1 2">A2P</strain>
    </source>
</reference>
<evidence type="ECO:0000313" key="2">
    <source>
        <dbReference type="Proteomes" id="UP000192936"/>
    </source>
</evidence>
<sequence>MAKNGTYSPDIIATLRAALDAAAPPLLTKQEVVRELRNTVRAARGRGCSDQQILDIFAAQGITMTPSTLRSYLADKPARVKPPRKASALAAAQELKAAVPSEDAIRSAVPADTVSLEAVE</sequence>